<feature type="transmembrane region" description="Helical" evidence="6">
    <location>
        <begin position="249"/>
        <end position="278"/>
    </location>
</feature>
<reference evidence="8" key="1">
    <citation type="submission" date="2014-02" db="EMBL/GenBank/DDBJ databases">
        <authorList>
            <person name="Genoscope - CEA"/>
        </authorList>
    </citation>
    <scope>NUCLEOTIDE SEQUENCE</scope>
    <source>
        <strain evidence="8">LS3</strain>
    </source>
</reference>
<evidence type="ECO:0000256" key="5">
    <source>
        <dbReference type="SAM" id="MobiDB-lite"/>
    </source>
</evidence>
<evidence type="ECO:0000256" key="2">
    <source>
        <dbReference type="ARBA" id="ARBA00022692"/>
    </source>
</evidence>
<feature type="transmembrane region" description="Helical" evidence="6">
    <location>
        <begin position="429"/>
        <end position="456"/>
    </location>
</feature>
<keyword evidence="4 6" id="KW-0472">Membrane</keyword>
<dbReference type="SUPFAM" id="SSF103473">
    <property type="entry name" value="MFS general substrate transporter"/>
    <property type="match status" value="1"/>
</dbReference>
<dbReference type="PhylomeDB" id="A0A060TB42"/>
<feature type="transmembrane region" description="Helical" evidence="6">
    <location>
        <begin position="404"/>
        <end position="423"/>
    </location>
</feature>
<proteinExistence type="predicted"/>
<feature type="transmembrane region" description="Helical" evidence="6">
    <location>
        <begin position="216"/>
        <end position="237"/>
    </location>
</feature>
<name>A0A060TB42_BLAAD</name>
<feature type="transmembrane region" description="Helical" evidence="6">
    <location>
        <begin position="130"/>
        <end position="149"/>
    </location>
</feature>
<feature type="region of interest" description="Disordered" evidence="5">
    <location>
        <begin position="1"/>
        <end position="44"/>
    </location>
</feature>
<dbReference type="InterPro" id="IPR020846">
    <property type="entry name" value="MFS_dom"/>
</dbReference>
<reference evidence="8" key="2">
    <citation type="submission" date="2014-06" db="EMBL/GenBank/DDBJ databases">
        <title>The complete genome of Blastobotrys (Arxula) adeninivorans LS3 - a yeast of biotechnological interest.</title>
        <authorList>
            <person name="Kunze G."/>
            <person name="Gaillardin C."/>
            <person name="Czernicka M."/>
            <person name="Durrens P."/>
            <person name="Martin T."/>
            <person name="Boer E."/>
            <person name="Gabaldon T."/>
            <person name="Cruz J."/>
            <person name="Talla E."/>
            <person name="Marck C."/>
            <person name="Goffeau A."/>
            <person name="Barbe V."/>
            <person name="Baret P."/>
            <person name="Baronian K."/>
            <person name="Beier S."/>
            <person name="Bleykasten C."/>
            <person name="Bode R."/>
            <person name="Casaregola S."/>
            <person name="Despons L."/>
            <person name="Fairhead C."/>
            <person name="Giersberg M."/>
            <person name="Gierski P."/>
            <person name="Hahnel U."/>
            <person name="Hartmann A."/>
            <person name="Jankowska D."/>
            <person name="Jubin C."/>
            <person name="Jung P."/>
            <person name="Lafontaine I."/>
            <person name="Leh-Louis V."/>
            <person name="Lemaire M."/>
            <person name="Marcet-Houben M."/>
            <person name="Mascher M."/>
            <person name="Morel G."/>
            <person name="Richard G.-F."/>
            <person name="Riechen J."/>
            <person name="Sacerdot C."/>
            <person name="Sarkar A."/>
            <person name="Savel G."/>
            <person name="Schacherer J."/>
            <person name="Sherman D."/>
            <person name="Straub M.-L."/>
            <person name="Stein N."/>
            <person name="Thierry A."/>
            <person name="Trautwein-Schult A."/>
            <person name="Westhof E."/>
            <person name="Worch S."/>
            <person name="Dujon B."/>
            <person name="Souciet J.-L."/>
            <person name="Wincker P."/>
            <person name="Scholz U."/>
            <person name="Neuveglise N."/>
        </authorList>
    </citation>
    <scope>NUCLEOTIDE SEQUENCE</scope>
    <source>
        <strain evidence="8">LS3</strain>
    </source>
</reference>
<feature type="transmembrane region" description="Helical" evidence="6">
    <location>
        <begin position="161"/>
        <end position="180"/>
    </location>
</feature>
<evidence type="ECO:0000256" key="3">
    <source>
        <dbReference type="ARBA" id="ARBA00022989"/>
    </source>
</evidence>
<dbReference type="PANTHER" id="PTHR23502">
    <property type="entry name" value="MAJOR FACILITATOR SUPERFAMILY"/>
    <property type="match status" value="1"/>
</dbReference>
<keyword evidence="2 6" id="KW-0812">Transmembrane</keyword>
<dbReference type="GO" id="GO:0005886">
    <property type="term" value="C:plasma membrane"/>
    <property type="evidence" value="ECO:0007669"/>
    <property type="project" value="TreeGrafter"/>
</dbReference>
<gene>
    <name evidence="8" type="ORF">GNLVRS02_ARAD1D24970g</name>
</gene>
<feature type="transmembrane region" description="Helical" evidence="6">
    <location>
        <begin position="186"/>
        <end position="204"/>
    </location>
</feature>
<dbReference type="FunFam" id="1.20.1250.20:FF:000082">
    <property type="entry name" value="MFS multidrug transporter, putative"/>
    <property type="match status" value="1"/>
</dbReference>
<dbReference type="Gene3D" id="1.20.1250.20">
    <property type="entry name" value="MFS general substrate transporter like domains"/>
    <property type="match status" value="1"/>
</dbReference>
<feature type="transmembrane region" description="Helical" evidence="6">
    <location>
        <begin position="93"/>
        <end position="115"/>
    </location>
</feature>
<dbReference type="AlphaFoldDB" id="A0A060TB42"/>
<evidence type="ECO:0000256" key="4">
    <source>
        <dbReference type="ARBA" id="ARBA00023136"/>
    </source>
</evidence>
<comment type="subcellular location">
    <subcellularLocation>
        <location evidence="1">Membrane</location>
        <topology evidence="1">Multi-pass membrane protein</topology>
    </subcellularLocation>
</comment>
<evidence type="ECO:0000313" key="8">
    <source>
        <dbReference type="EMBL" id="CDP38019.1"/>
    </source>
</evidence>
<dbReference type="Pfam" id="PF07690">
    <property type="entry name" value="MFS_1"/>
    <property type="match status" value="1"/>
</dbReference>
<dbReference type="EMBL" id="HG937694">
    <property type="protein sequence ID" value="CDP38019.1"/>
    <property type="molecule type" value="Genomic_DNA"/>
</dbReference>
<dbReference type="PANTHER" id="PTHR23502:SF7">
    <property type="entry name" value="DRUG_PROTON ANTIPORTER YHK8-RELATED"/>
    <property type="match status" value="1"/>
</dbReference>
<dbReference type="CDD" id="cd17323">
    <property type="entry name" value="MFS_Tpo1_MDR_like"/>
    <property type="match status" value="1"/>
</dbReference>
<dbReference type="PROSITE" id="PS50850">
    <property type="entry name" value="MFS"/>
    <property type="match status" value="1"/>
</dbReference>
<feature type="transmembrane region" description="Helical" evidence="6">
    <location>
        <begin position="463"/>
        <end position="485"/>
    </location>
</feature>
<feature type="transmembrane region" description="Helical" evidence="6">
    <location>
        <begin position="497"/>
        <end position="517"/>
    </location>
</feature>
<feature type="compositionally biased region" description="Acidic residues" evidence="5">
    <location>
        <begin position="16"/>
        <end position="29"/>
    </location>
</feature>
<evidence type="ECO:0000259" key="7">
    <source>
        <dbReference type="PROSITE" id="PS50850"/>
    </source>
</evidence>
<feature type="compositionally biased region" description="Basic and acidic residues" evidence="5">
    <location>
        <begin position="31"/>
        <end position="44"/>
    </location>
</feature>
<dbReference type="GO" id="GO:0022857">
    <property type="term" value="F:transmembrane transporter activity"/>
    <property type="evidence" value="ECO:0007669"/>
    <property type="project" value="InterPro"/>
</dbReference>
<keyword evidence="3 6" id="KW-1133">Transmembrane helix</keyword>
<feature type="compositionally biased region" description="Polar residues" evidence="5">
    <location>
        <begin position="1"/>
        <end position="15"/>
    </location>
</feature>
<feature type="transmembrane region" description="Helical" evidence="6">
    <location>
        <begin position="325"/>
        <end position="351"/>
    </location>
</feature>
<organism evidence="8">
    <name type="scientific">Blastobotrys adeninivorans</name>
    <name type="common">Yeast</name>
    <name type="synonym">Arxula adeninivorans</name>
    <dbReference type="NCBI Taxonomy" id="409370"/>
    <lineage>
        <taxon>Eukaryota</taxon>
        <taxon>Fungi</taxon>
        <taxon>Dikarya</taxon>
        <taxon>Ascomycota</taxon>
        <taxon>Saccharomycotina</taxon>
        <taxon>Dipodascomycetes</taxon>
        <taxon>Dipodascales</taxon>
        <taxon>Trichomonascaceae</taxon>
        <taxon>Blastobotrys</taxon>
    </lineage>
</organism>
<sequence length="532" mass="59306">MPEMSPSQMTHPSTSDGDEPVTDVIDVMDPEILRSSEKDATDDNREGAILKLTKTLSRVGSRKLDNVDPSNEVKWDGVDDEENVRNFSNFRKWLITIWLTLATFQITSLSSAWGLASEPLRQEIGMSQEVSVLGISLYVLALAIGPLLFAPLSEFYGRRPVYLFAYIGYFAFQFPTAFGHNTPTVIIPRFLAAFFASSFMANVSGTISDLFDKDHITYPVAVFTAGPFIAPGAGPLIAGFIVEHVSWRWVFYVMIIWTFCMALGVVLMCPETFGPVLLAKKAKRLRKKTGNQNLYAPFEVMDKSLVNTIKTNCSRPFMLLSLDPILLLLCLYSGFVLAVVYLFFVVFPIVFQEVYGFNYQDVGMAFIGLIVGMASMMPLLPVIVQQRDKAIQKNGGVAEPEMRLPGMCAGSLLMPISLFWFAWTIYPSVHWICPIIASTLFGLGCNFTFSAVISYIVEAYPKFAASAVGANVFVRCTMSAAFPLFGRQMFYGMGFHWATTLLALVAVLFMPSSFLLYRYGKTIRKRSKFAQN</sequence>
<dbReference type="InterPro" id="IPR036259">
    <property type="entry name" value="MFS_trans_sf"/>
</dbReference>
<protein>
    <submittedName>
        <fullName evidence="8">ARAD1D24970p</fullName>
    </submittedName>
</protein>
<evidence type="ECO:0000256" key="6">
    <source>
        <dbReference type="SAM" id="Phobius"/>
    </source>
</evidence>
<accession>A0A060TB42</accession>
<feature type="domain" description="Major facilitator superfamily (MFS) profile" evidence="7">
    <location>
        <begin position="91"/>
        <end position="521"/>
    </location>
</feature>
<feature type="transmembrane region" description="Helical" evidence="6">
    <location>
        <begin position="363"/>
        <end position="384"/>
    </location>
</feature>
<dbReference type="InterPro" id="IPR011701">
    <property type="entry name" value="MFS"/>
</dbReference>
<evidence type="ECO:0000256" key="1">
    <source>
        <dbReference type="ARBA" id="ARBA00004141"/>
    </source>
</evidence>